<organism evidence="2 3">
    <name type="scientific">Psychrobacter fozii</name>
    <dbReference type="NCBI Taxonomy" id="198480"/>
    <lineage>
        <taxon>Bacteria</taxon>
        <taxon>Pseudomonadati</taxon>
        <taxon>Pseudomonadota</taxon>
        <taxon>Gammaproteobacteria</taxon>
        <taxon>Moraxellales</taxon>
        <taxon>Moraxellaceae</taxon>
        <taxon>Psychrobacter</taxon>
    </lineage>
</organism>
<accession>A0A2V4UI31</accession>
<reference evidence="2 3" key="1">
    <citation type="submission" date="2018-06" db="EMBL/GenBank/DDBJ databases">
        <title>Genomic Encyclopedia of Type Strains, Phase III (KMG-III): the genomes of soil and plant-associated and newly described type strains.</title>
        <authorList>
            <person name="Whitman W."/>
        </authorList>
    </citation>
    <scope>NUCLEOTIDE SEQUENCE [LARGE SCALE GENOMIC DNA]</scope>
    <source>
        <strain evidence="2 3">CECT 5889</strain>
    </source>
</reference>
<evidence type="ECO:0000313" key="2">
    <source>
        <dbReference type="EMBL" id="PYE38509.1"/>
    </source>
</evidence>
<comment type="caution">
    <text evidence="2">The sequence shown here is derived from an EMBL/GenBank/DDBJ whole genome shotgun (WGS) entry which is preliminary data.</text>
</comment>
<dbReference type="Proteomes" id="UP000247746">
    <property type="component" value="Unassembled WGS sequence"/>
</dbReference>
<evidence type="ECO:0000313" key="3">
    <source>
        <dbReference type="Proteomes" id="UP000247746"/>
    </source>
</evidence>
<dbReference type="AlphaFoldDB" id="A0A2V4UI31"/>
<keyword evidence="1" id="KW-0812">Transmembrane</keyword>
<name>A0A2V4UI31_9GAMM</name>
<dbReference type="EMBL" id="QJSU01000007">
    <property type="protein sequence ID" value="PYE38509.1"/>
    <property type="molecule type" value="Genomic_DNA"/>
</dbReference>
<keyword evidence="1" id="KW-1133">Transmembrane helix</keyword>
<dbReference type="RefSeq" id="WP_110923657.1">
    <property type="nucleotide sequence ID" value="NZ_QJSU01000007.1"/>
</dbReference>
<protein>
    <submittedName>
        <fullName evidence="2">Uncharacterized protein</fullName>
    </submittedName>
</protein>
<dbReference type="OrthoDB" id="5681789at2"/>
<keyword evidence="3" id="KW-1185">Reference proteome</keyword>
<gene>
    <name evidence="2" type="ORF">DFP82_107132</name>
</gene>
<sequence length="426" mass="48906">MNQLREKVLTLVKRSQNVEFSGKRITGSFTFKKQEDITLIQNFEAGHFVSIAKFITNDDCYEVDQNISYTLTIIDTGDQYASYESYIEHSLEDESHDTSPNEIIVYEDKYDFKDKNDSTLLPTLKLIFDFIKCLKKHYYYKDERIVIFAQTHSEIPIRPRDDNRYLETAKLYLASSKKSKSKKLESGNLITIVKNFTSWLNADINNDNDEVKQSLLVHETERNTIVASVILDSLVGVSKEDRVFSLLTNIESIYQSVLSKYGLYLDDFKFSKFNDKITEHAEKFLDKANEIITSLQTQILAIPVTIALISMAKFSAKINSLVIGSVLVYTIMVLYATLQQGYNLCHLRGQIKGFVAENKIPDALNEKWKSEIKPIKNKIRAHTGYLFLVLALIIFVAVNCLDYFYNWQVITPLEQLISAPPVLVSK</sequence>
<proteinExistence type="predicted"/>
<feature type="transmembrane region" description="Helical" evidence="1">
    <location>
        <begin position="318"/>
        <end position="338"/>
    </location>
</feature>
<evidence type="ECO:0000256" key="1">
    <source>
        <dbReference type="SAM" id="Phobius"/>
    </source>
</evidence>
<feature type="transmembrane region" description="Helical" evidence="1">
    <location>
        <begin position="385"/>
        <end position="405"/>
    </location>
</feature>
<keyword evidence="1" id="KW-0472">Membrane</keyword>